<dbReference type="CDD" id="cd12871">
    <property type="entry name" value="Bacuni_01323_like"/>
    <property type="match status" value="1"/>
</dbReference>
<dbReference type="OrthoDB" id="789014at2"/>
<evidence type="ECO:0000313" key="1">
    <source>
        <dbReference type="EMBL" id="SKB91749.1"/>
    </source>
</evidence>
<evidence type="ECO:0000313" key="2">
    <source>
        <dbReference type="Proteomes" id="UP000190541"/>
    </source>
</evidence>
<reference evidence="1 2" key="1">
    <citation type="submission" date="2017-02" db="EMBL/GenBank/DDBJ databases">
        <authorList>
            <person name="Peterson S.W."/>
        </authorList>
    </citation>
    <scope>NUCLEOTIDE SEQUENCE [LARGE SCALE GENOMIC DNA]</scope>
    <source>
        <strain evidence="1 2">DSM 22899</strain>
    </source>
</reference>
<dbReference type="STRING" id="623280.SAMN05660226_03813"/>
<sequence>MRKIYVAGVCFLLVLLSAGCKKTERIARSDAKEVLSFAFFAYANGGKLDIDVPGAVSGSAITVSLPAGMTVGYLTATIEVSPLAQISVDGQVPGSGEGDIWELTADFSSPVLLTVKAEDGSTATYTVTVTSEPLSSEKEFLSLKFLKADNPSLIEDVTAQISGNVIAVTLPAGANAQLYAIVEVSDHAAVKYPAGETWDISAKKEISLDVDGAMDPSLSTTPVHVQAQDGTIRLYEIRTSWESGDVRAPESRWAEPHVNRVIFRTGRDDSGTYIFIWPTTATLEYDEQGRVIRIRYYHYMEDPNRGHHRKYALFAYDDYEYSGNTVTVVAHQRLDPIVYQRATFTIGDNGYPAHLIYNYDWNGAEYEATYTYNSAANLVKKETKGAPWDGPGVLTGSSDPTAYQHTYSYEYENGNLIKAVTTGTFNEETTYEYHTDKANYEDWNQGLIRFQVNSHAGSGWEPGMGKHSKNLLKRSRYRSFDYGYTSDVEYQYEFDAAGRVTAVNRYTQVDGQPIDGRPMRIEFSYSK</sequence>
<dbReference type="RefSeq" id="WP_079718433.1">
    <property type="nucleotide sequence ID" value="NZ_FUYS01000013.1"/>
</dbReference>
<name>A0A1T5F6I0_9SPHI</name>
<dbReference type="Gene3D" id="2.60.40.2340">
    <property type="match status" value="1"/>
</dbReference>
<dbReference type="EMBL" id="FUYS01000013">
    <property type="protein sequence ID" value="SKB91749.1"/>
    <property type="molecule type" value="Genomic_DNA"/>
</dbReference>
<dbReference type="Proteomes" id="UP000190541">
    <property type="component" value="Unassembled WGS sequence"/>
</dbReference>
<dbReference type="PROSITE" id="PS51257">
    <property type="entry name" value="PROKAR_LIPOPROTEIN"/>
    <property type="match status" value="1"/>
</dbReference>
<evidence type="ECO:0008006" key="3">
    <source>
        <dbReference type="Google" id="ProtNLM"/>
    </source>
</evidence>
<dbReference type="Gene3D" id="2.40.160.190">
    <property type="match status" value="1"/>
</dbReference>
<keyword evidence="2" id="KW-1185">Reference proteome</keyword>
<gene>
    <name evidence="1" type="ORF">SAMN05660226_03813</name>
</gene>
<organism evidence="1 2">
    <name type="scientific">Parapedobacter luteus</name>
    <dbReference type="NCBI Taxonomy" id="623280"/>
    <lineage>
        <taxon>Bacteria</taxon>
        <taxon>Pseudomonadati</taxon>
        <taxon>Bacteroidota</taxon>
        <taxon>Sphingobacteriia</taxon>
        <taxon>Sphingobacteriales</taxon>
        <taxon>Sphingobacteriaceae</taxon>
        <taxon>Parapedobacter</taxon>
    </lineage>
</organism>
<protein>
    <recommendedName>
        <fullName evidence="3">YD repeat-containing protein</fullName>
    </recommendedName>
</protein>
<dbReference type="AlphaFoldDB" id="A0A1T5F6I0"/>
<accession>A0A1T5F6I0</accession>
<proteinExistence type="predicted"/>